<evidence type="ECO:0000313" key="1">
    <source>
        <dbReference type="Ensembl" id="ENSOARP00020062239.1"/>
    </source>
</evidence>
<proteinExistence type="predicted"/>
<reference evidence="1" key="1">
    <citation type="submission" date="2020-11" db="EMBL/GenBank/DDBJ databases">
        <authorList>
            <person name="Davenport K.M."/>
            <person name="Bickhart D.M."/>
            <person name="Smith T.P.L."/>
            <person name="Murdoch B.M."/>
            <person name="Rosen B.D."/>
        </authorList>
    </citation>
    <scope>NUCLEOTIDE SEQUENCE [LARGE SCALE GENOMIC DNA]</scope>
    <source>
        <strain evidence="1">OAR_USU_Benz2616</strain>
    </source>
</reference>
<dbReference type="Ensembl" id="ENSOART00020061647.1">
    <property type="protein sequence ID" value="ENSOARP00020062239.1"/>
    <property type="gene ID" value="ENSOARG00020028316.1"/>
</dbReference>
<reference evidence="1" key="3">
    <citation type="submission" date="2025-09" db="UniProtKB">
        <authorList>
            <consortium name="Ensembl"/>
        </authorList>
    </citation>
    <scope>IDENTIFICATION</scope>
</reference>
<sequence length="196" mass="22097">MSVPCRPTPPCCDSGLRRSVLLQETLTFRDVFVDFTQEEWQQLDAAQKNLHRVVMLENYSHLVSVGYLVAQPHGIFRLGQGEEEARMAAGESVMWSCPEYIIRNAELKEAQAGIKIAGRNINNLRYADDTTVMAESEEELKSLLMKVKEESEKVGLKLNIQKTKIMASGPITSWEINGETGNSVRFYFGGLQTHCR</sequence>
<name>A0AC11ES45_SHEEP</name>
<protein>
    <submittedName>
        <fullName evidence="1">Uncharacterized protein</fullName>
    </submittedName>
</protein>
<reference evidence="1" key="2">
    <citation type="submission" date="2025-08" db="UniProtKB">
        <authorList>
            <consortium name="Ensembl"/>
        </authorList>
    </citation>
    <scope>IDENTIFICATION</scope>
</reference>
<accession>A0AC11ES45</accession>
<organism evidence="1">
    <name type="scientific">Ovis aries</name>
    <name type="common">Sheep</name>
    <dbReference type="NCBI Taxonomy" id="9940"/>
    <lineage>
        <taxon>Eukaryota</taxon>
        <taxon>Metazoa</taxon>
        <taxon>Chordata</taxon>
        <taxon>Craniata</taxon>
        <taxon>Vertebrata</taxon>
        <taxon>Euteleostomi</taxon>
        <taxon>Mammalia</taxon>
        <taxon>Eutheria</taxon>
        <taxon>Laurasiatheria</taxon>
        <taxon>Artiodactyla</taxon>
        <taxon>Ruminantia</taxon>
        <taxon>Pecora</taxon>
        <taxon>Bovidae</taxon>
        <taxon>Caprinae</taxon>
        <taxon>Ovis</taxon>
    </lineage>
</organism>